<dbReference type="Proteomes" id="UP000578449">
    <property type="component" value="Unassembled WGS sequence"/>
</dbReference>
<gene>
    <name evidence="4" type="ORF">HNP84_000503</name>
</gene>
<dbReference type="Pfam" id="PF00440">
    <property type="entry name" value="TetR_N"/>
    <property type="match status" value="1"/>
</dbReference>
<proteinExistence type="predicted"/>
<dbReference type="PROSITE" id="PS50977">
    <property type="entry name" value="HTH_TETR_2"/>
    <property type="match status" value="1"/>
</dbReference>
<dbReference type="EMBL" id="JACHGN010000001">
    <property type="protein sequence ID" value="MBB5130815.1"/>
    <property type="molecule type" value="Genomic_DNA"/>
</dbReference>
<feature type="DNA-binding region" description="H-T-H motif" evidence="2">
    <location>
        <begin position="34"/>
        <end position="53"/>
    </location>
</feature>
<feature type="domain" description="HTH tetR-type" evidence="3">
    <location>
        <begin position="12"/>
        <end position="71"/>
    </location>
</feature>
<keyword evidence="5" id="KW-1185">Reference proteome</keyword>
<dbReference type="Gene3D" id="1.10.357.10">
    <property type="entry name" value="Tetracycline Repressor, domain 2"/>
    <property type="match status" value="1"/>
</dbReference>
<dbReference type="GO" id="GO:0000976">
    <property type="term" value="F:transcription cis-regulatory region binding"/>
    <property type="evidence" value="ECO:0007669"/>
    <property type="project" value="TreeGrafter"/>
</dbReference>
<dbReference type="InterPro" id="IPR001647">
    <property type="entry name" value="HTH_TetR"/>
</dbReference>
<dbReference type="GO" id="GO:0003700">
    <property type="term" value="F:DNA-binding transcription factor activity"/>
    <property type="evidence" value="ECO:0007669"/>
    <property type="project" value="TreeGrafter"/>
</dbReference>
<dbReference type="PANTHER" id="PTHR30055:SF223">
    <property type="entry name" value="HTH-TYPE TRANSCRIPTIONAL REGULATOR UIDR"/>
    <property type="match status" value="1"/>
</dbReference>
<dbReference type="SUPFAM" id="SSF46689">
    <property type="entry name" value="Homeodomain-like"/>
    <property type="match status" value="1"/>
</dbReference>
<comment type="caution">
    <text evidence="4">The sequence shown here is derived from an EMBL/GenBank/DDBJ whole genome shotgun (WGS) entry which is preliminary data.</text>
</comment>
<dbReference type="InterPro" id="IPR050109">
    <property type="entry name" value="HTH-type_TetR-like_transc_reg"/>
</dbReference>
<dbReference type="InterPro" id="IPR009057">
    <property type="entry name" value="Homeodomain-like_sf"/>
</dbReference>
<evidence type="ECO:0000256" key="2">
    <source>
        <dbReference type="PROSITE-ProRule" id="PRU00335"/>
    </source>
</evidence>
<dbReference type="InterPro" id="IPR036271">
    <property type="entry name" value="Tet_transcr_reg_TetR-rel_C_sf"/>
</dbReference>
<reference evidence="4 5" key="1">
    <citation type="submission" date="2020-08" db="EMBL/GenBank/DDBJ databases">
        <title>Genomic Encyclopedia of Type Strains, Phase IV (KMG-IV): sequencing the most valuable type-strain genomes for metagenomic binning, comparative biology and taxonomic classification.</title>
        <authorList>
            <person name="Goeker M."/>
        </authorList>
    </citation>
    <scope>NUCLEOTIDE SEQUENCE [LARGE SCALE GENOMIC DNA]</scope>
    <source>
        <strain evidence="4 5">DSM 45615</strain>
    </source>
</reference>
<keyword evidence="1 2" id="KW-0238">DNA-binding</keyword>
<evidence type="ECO:0000256" key="1">
    <source>
        <dbReference type="ARBA" id="ARBA00023125"/>
    </source>
</evidence>
<protein>
    <submittedName>
        <fullName evidence="4">AcrR family transcriptional regulator</fullName>
    </submittedName>
</protein>
<sequence length="205" mass="21552">MAAISRRPALRDHVAAGILEISAGVLAERGEAASMADIAAAAGVARATLYRYFPNRDVLVRALTETALTDLAGRIADAKLDEVPVEVAIARMTRAVVATISKYQGLALFQKALEDPPPAGASAAERRLIEPLRRQFERGASEGAFRRDLPTQALFKVYVGLVEGVASLSAGRELGVEQASAAITAIFLTGALTPQSRTGAATRTP</sequence>
<evidence type="ECO:0000313" key="5">
    <source>
        <dbReference type="Proteomes" id="UP000578449"/>
    </source>
</evidence>
<dbReference type="PRINTS" id="PR00455">
    <property type="entry name" value="HTHTETR"/>
</dbReference>
<accession>A0A840P449</accession>
<dbReference type="RefSeq" id="WP_185047642.1">
    <property type="nucleotide sequence ID" value="NZ_BAABIX010000013.1"/>
</dbReference>
<name>A0A840P449_9ACTN</name>
<dbReference type="AlphaFoldDB" id="A0A840P449"/>
<dbReference type="PANTHER" id="PTHR30055">
    <property type="entry name" value="HTH-TYPE TRANSCRIPTIONAL REGULATOR RUTR"/>
    <property type="match status" value="1"/>
</dbReference>
<evidence type="ECO:0000259" key="3">
    <source>
        <dbReference type="PROSITE" id="PS50977"/>
    </source>
</evidence>
<evidence type="ECO:0000313" key="4">
    <source>
        <dbReference type="EMBL" id="MBB5130815.1"/>
    </source>
</evidence>
<dbReference type="SUPFAM" id="SSF48498">
    <property type="entry name" value="Tetracyclin repressor-like, C-terminal domain"/>
    <property type="match status" value="1"/>
</dbReference>
<organism evidence="4 5">
    <name type="scientific">Thermocatellispora tengchongensis</name>
    <dbReference type="NCBI Taxonomy" id="1073253"/>
    <lineage>
        <taxon>Bacteria</taxon>
        <taxon>Bacillati</taxon>
        <taxon>Actinomycetota</taxon>
        <taxon>Actinomycetes</taxon>
        <taxon>Streptosporangiales</taxon>
        <taxon>Streptosporangiaceae</taxon>
        <taxon>Thermocatellispora</taxon>
    </lineage>
</organism>